<evidence type="ECO:0000256" key="4">
    <source>
        <dbReference type="SAM" id="MobiDB-lite"/>
    </source>
</evidence>
<feature type="region of interest" description="Disordered" evidence="4">
    <location>
        <begin position="908"/>
        <end position="928"/>
    </location>
</feature>
<feature type="compositionally biased region" description="Acidic residues" evidence="4">
    <location>
        <begin position="464"/>
        <end position="484"/>
    </location>
</feature>
<comment type="similarity">
    <text evidence="3">Belongs to the VAM6/VPS39 family.</text>
</comment>
<feature type="compositionally biased region" description="Low complexity" evidence="4">
    <location>
        <begin position="73"/>
        <end position="85"/>
    </location>
</feature>
<evidence type="ECO:0000256" key="3">
    <source>
        <dbReference type="ARBA" id="ARBA00038201"/>
    </source>
</evidence>
<proteinExistence type="inferred from homology"/>
<dbReference type="PROSITE" id="PS50219">
    <property type="entry name" value="CNH"/>
    <property type="match status" value="1"/>
</dbReference>
<dbReference type="RefSeq" id="XP_062801641.1">
    <property type="nucleotide sequence ID" value="XM_062940429.1"/>
</dbReference>
<feature type="compositionally biased region" description="Polar residues" evidence="4">
    <location>
        <begin position="535"/>
        <end position="548"/>
    </location>
</feature>
<protein>
    <submittedName>
        <fullName evidence="6">Vacuolar morphogenesis protein 6</fullName>
    </submittedName>
</protein>
<feature type="region of interest" description="Disordered" evidence="4">
    <location>
        <begin position="461"/>
        <end position="576"/>
    </location>
</feature>
<name>A0ABR0IE81_9PEZI</name>
<feature type="compositionally biased region" description="Basic and acidic residues" evidence="4">
    <location>
        <begin position="491"/>
        <end position="507"/>
    </location>
</feature>
<sequence length="1166" mass="128699">MLSAFTARPIIELKQRDKSKIESILAYGDRVLVGLNTGSLRIYRVNDIPPPSDPPNHPPSQASTSQPSHDEPPTTTTTTTTPKPTDLLREVEKFSPRAIEQLAIIKGANTLVSLSNYTVSLHDLQTFSPIEAPLSKTKNASTFAVTSNVVQDPSTGVPEIISRLAVAVKRRLLLWSWQESELSPDVTEILLSESIRSLTWANATKIVCGMNGGFVIVDVETGSIEDIVGPGAIGTTGGGGGTGRFGSVSATGMSYMGLGSYIPKPLSTKLAEGGLLLAKDINTLFIDDSGRALEKHQIPWQSAPESIGYSYPYILALQPPVKGTLEVRNPDTLSLLQTISLPGAAALHFPPPTVSVQHTGKGFHVLSDRAVWKMEATDYDSQIDELVKNGRLDEAISVLGMLEDALLKNKTETMREVKMLKAEVLFKQKKYRESMDLFSEDEVDAPPERVLKLFPRIIAGDLSGVEEQEEQEEQEEEEEEEEEEEKKKKKKDDSDHEGSTVGKHSEPEVVASPPKAGGGGGGGFAKYLMGHRKQQLNPETASVASSRRTTQDDDAASVRGRSSEDHHAQEEKEKDLKNAVLELNSYLAGARARLQRVIDPATGKLKPGRARSEMLSASQTAAQEDLTLSSRQVDESELQLAAELQHTFKIVDTTLFRAFMYSRPQLASSLFRIPNFCDPDVVNERLVEHNRFNELVDFFYGKKLHREALNLLRKFGSCPEPDEAAPGLHGPQRTVGYLQGLPPEMIDVILEFSEWTLRKDPGLGMEVFLADTENAETLPRERVVEFLRGVDVALETRYLEHVVGELGDGTPEFHNRLVELFVVQLKEGKKKDGEWEGLMGRLVRFLRESRQYSLGRALSWIPKEDPSFYEAHAVVLSNMGQHRQALVIYVFKMKDYAKAEEYCNHIHKTQDLPPSSSPDQNDTDNTDQPSIYHTLLSLYLRPPRPHEPNLGPALDLLSKHGSRLPATSTLSLVPDDLPVAQLESYFRGRMRSANSMVNETRVVAGLRRTSHLAAQALLYLGDGIPGGQAGRNRRVVVGEERMCGGCHKRLGRSVVAVLPDNRVANESGECQVGGWGGVEELGEGLNCIFIREGSCRKLSGEGRGGHTIIQPSVRSKTCDYYSVDMCGCLFLFMLNPPRRPPLRSSPPLSCPPQLFQRGRCLLPFFG</sequence>
<evidence type="ECO:0000313" key="7">
    <source>
        <dbReference type="Proteomes" id="UP001323617"/>
    </source>
</evidence>
<dbReference type="Pfam" id="PF10366">
    <property type="entry name" value="Vps39_1"/>
    <property type="match status" value="1"/>
</dbReference>
<evidence type="ECO:0000256" key="1">
    <source>
        <dbReference type="ARBA" id="ARBA00004184"/>
    </source>
</evidence>
<reference evidence="6 7" key="1">
    <citation type="journal article" date="2023" name="bioRxiv">
        <title>High-quality genome assemblies of four members of thePodospora anserinaspecies complex.</title>
        <authorList>
            <person name="Ament-Velasquez S.L."/>
            <person name="Vogan A.A."/>
            <person name="Wallerman O."/>
            <person name="Hartmann F."/>
            <person name="Gautier V."/>
            <person name="Silar P."/>
            <person name="Giraud T."/>
            <person name="Johannesson H."/>
        </authorList>
    </citation>
    <scope>NUCLEOTIDE SEQUENCE [LARGE SCALE GENOMIC DNA]</scope>
    <source>
        <strain evidence="6 7">CBS 124.78</strain>
    </source>
</reference>
<organism evidence="6 7">
    <name type="scientific">Podospora pseudoanserina</name>
    <dbReference type="NCBI Taxonomy" id="2609844"/>
    <lineage>
        <taxon>Eukaryota</taxon>
        <taxon>Fungi</taxon>
        <taxon>Dikarya</taxon>
        <taxon>Ascomycota</taxon>
        <taxon>Pezizomycotina</taxon>
        <taxon>Sordariomycetes</taxon>
        <taxon>Sordariomycetidae</taxon>
        <taxon>Sordariales</taxon>
        <taxon>Podosporaceae</taxon>
        <taxon>Podospora</taxon>
    </lineage>
</organism>
<dbReference type="Pfam" id="PF00780">
    <property type="entry name" value="CNH"/>
    <property type="match status" value="1"/>
</dbReference>
<dbReference type="InterPro" id="IPR019453">
    <property type="entry name" value="VPS39/TGFA1_Znf"/>
</dbReference>
<dbReference type="Pfam" id="PF10367">
    <property type="entry name" value="zf-Vps39_C"/>
    <property type="match status" value="1"/>
</dbReference>
<evidence type="ECO:0000259" key="5">
    <source>
        <dbReference type="PROSITE" id="PS50219"/>
    </source>
</evidence>
<gene>
    <name evidence="6" type="primary">VAM6</name>
    <name evidence="6" type="ORF">QC764_0052450</name>
</gene>
<comment type="caution">
    <text evidence="6">The sequence shown here is derived from an EMBL/GenBank/DDBJ whole genome shotgun (WGS) entry which is preliminary data.</text>
</comment>
<dbReference type="InterPro" id="IPR001180">
    <property type="entry name" value="CNH_dom"/>
</dbReference>
<keyword evidence="2" id="KW-0472">Membrane</keyword>
<comment type="subcellular location">
    <subcellularLocation>
        <location evidence="1">Endomembrane system</location>
        <topology evidence="1">Peripheral membrane protein</topology>
    </subcellularLocation>
</comment>
<dbReference type="InterPro" id="IPR032914">
    <property type="entry name" value="Vam6/VPS39/TRAP1"/>
</dbReference>
<dbReference type="GeneID" id="87961003"/>
<feature type="compositionally biased region" description="Basic and acidic residues" evidence="4">
    <location>
        <begin position="561"/>
        <end position="576"/>
    </location>
</feature>
<dbReference type="PANTHER" id="PTHR12894">
    <property type="entry name" value="CNH DOMAIN CONTAINING"/>
    <property type="match status" value="1"/>
</dbReference>
<dbReference type="PANTHER" id="PTHR12894:SF49">
    <property type="entry name" value="VAM6_VPS39-LIKE PROTEIN"/>
    <property type="match status" value="1"/>
</dbReference>
<accession>A0ABR0IE81</accession>
<evidence type="ECO:0000256" key="2">
    <source>
        <dbReference type="ARBA" id="ARBA00023136"/>
    </source>
</evidence>
<feature type="domain" description="CNH" evidence="5">
    <location>
        <begin position="18"/>
        <end position="354"/>
    </location>
</feature>
<dbReference type="EMBL" id="JAFFHC010000003">
    <property type="protein sequence ID" value="KAK4678171.1"/>
    <property type="molecule type" value="Genomic_DNA"/>
</dbReference>
<dbReference type="InterPro" id="IPR019452">
    <property type="entry name" value="VPS39/TGF_beta_rcpt-assoc_1"/>
</dbReference>
<evidence type="ECO:0000313" key="6">
    <source>
        <dbReference type="EMBL" id="KAK4678171.1"/>
    </source>
</evidence>
<dbReference type="Proteomes" id="UP001323617">
    <property type="component" value="Unassembled WGS sequence"/>
</dbReference>
<feature type="region of interest" description="Disordered" evidence="4">
    <location>
        <begin position="45"/>
        <end position="85"/>
    </location>
</feature>
<feature type="compositionally biased region" description="Pro residues" evidence="4">
    <location>
        <begin position="48"/>
        <end position="58"/>
    </location>
</feature>
<keyword evidence="7" id="KW-1185">Reference proteome</keyword>